<feature type="chain" id="PRO_5038132290" evidence="8">
    <location>
        <begin position="31"/>
        <end position="406"/>
    </location>
</feature>
<comment type="similarity">
    <text evidence="1">Belongs to the peptidase C40 family.</text>
</comment>
<feature type="compositionally biased region" description="Low complexity" evidence="7">
    <location>
        <begin position="247"/>
        <end position="256"/>
    </location>
</feature>
<evidence type="ECO:0000256" key="7">
    <source>
        <dbReference type="SAM" id="MobiDB-lite"/>
    </source>
</evidence>
<reference evidence="10" key="2">
    <citation type="journal article" date="2021" name="Sci. Rep.">
        <title>The distribution of antibiotic resistance genes in chicken gut microbiota commensals.</title>
        <authorList>
            <person name="Juricova H."/>
            <person name="Matiasovicova J."/>
            <person name="Kubasova T."/>
            <person name="Cejkova D."/>
            <person name="Rychlik I."/>
        </authorList>
    </citation>
    <scope>NUCLEOTIDE SEQUENCE</scope>
    <source>
        <strain evidence="10">An420c</strain>
    </source>
</reference>
<keyword evidence="5" id="KW-0788">Thiol protease</keyword>
<accession>A0A939BAD0</accession>
<dbReference type="InterPro" id="IPR038765">
    <property type="entry name" value="Papain-like_cys_pep_sf"/>
</dbReference>
<evidence type="ECO:0000256" key="4">
    <source>
        <dbReference type="ARBA" id="ARBA00022801"/>
    </source>
</evidence>
<feature type="region of interest" description="Disordered" evidence="7">
    <location>
        <begin position="225"/>
        <end position="289"/>
    </location>
</feature>
<feature type="compositionally biased region" description="Gly residues" evidence="7">
    <location>
        <begin position="257"/>
        <end position="281"/>
    </location>
</feature>
<gene>
    <name evidence="10" type="ORF">H6A13_05930</name>
</gene>
<dbReference type="Proteomes" id="UP000713880">
    <property type="component" value="Unassembled WGS sequence"/>
</dbReference>
<evidence type="ECO:0000256" key="2">
    <source>
        <dbReference type="ARBA" id="ARBA00022670"/>
    </source>
</evidence>
<evidence type="ECO:0000256" key="6">
    <source>
        <dbReference type="SAM" id="Coils"/>
    </source>
</evidence>
<organism evidence="10 11">
    <name type="scientific">Mordavella massiliensis</name>
    <dbReference type="NCBI Taxonomy" id="1871024"/>
    <lineage>
        <taxon>Bacteria</taxon>
        <taxon>Bacillati</taxon>
        <taxon>Bacillota</taxon>
        <taxon>Clostridia</taxon>
        <taxon>Eubacteriales</taxon>
        <taxon>Clostridiaceae</taxon>
        <taxon>Mordavella</taxon>
    </lineage>
</organism>
<evidence type="ECO:0000256" key="3">
    <source>
        <dbReference type="ARBA" id="ARBA00022729"/>
    </source>
</evidence>
<dbReference type="PROSITE" id="PS51935">
    <property type="entry name" value="NLPC_P60"/>
    <property type="match status" value="1"/>
</dbReference>
<feature type="coiled-coil region" evidence="6">
    <location>
        <begin position="188"/>
        <end position="222"/>
    </location>
</feature>
<dbReference type="Pfam" id="PF24568">
    <property type="entry name" value="CC_PcsB"/>
    <property type="match status" value="1"/>
</dbReference>
<evidence type="ECO:0000259" key="9">
    <source>
        <dbReference type="PROSITE" id="PS51935"/>
    </source>
</evidence>
<sequence length="406" mass="43548">MGEDIMKRRYVNALITVLVMSVSFSMTAMAVPEDQNVESLETQKAQVQSQADDVQKQLVGLLVQYDALQQDIEKQKERVSQAQEELKAAEAEEQDQYQAMKKRIRYIYEAGDSSFIETLISADSFTDLINKAEYIQNVHSYDRDQLDKYAKAKEEVADRKADLEAGQADMEQMSQDMGRQQADLQTTLDGMRSQIADFDSQLETARAEAAAQLDQLTDATENMVDAAEGQTDADQPSQGGNGGNNGNNGNNGNQNGNNGGGSNNGGSKPSGGGNKPSGGGTTSTPGNASLGQQIANTACQYVGNPYKYGGTSLTNGADCSGFVMSVHALFGISTPRDSWSQLAGGKAVNYSDMLPGDVIVYSGHVAIYIGGNQIVHASNSAPYPAGGIKISSPPNYRTILGVRRYW</sequence>
<keyword evidence="6" id="KW-0175">Coiled coil</keyword>
<dbReference type="InterPro" id="IPR051202">
    <property type="entry name" value="Peptidase_C40"/>
</dbReference>
<dbReference type="Gene3D" id="3.90.1720.10">
    <property type="entry name" value="endopeptidase domain like (from Nostoc punctiforme)"/>
    <property type="match status" value="1"/>
</dbReference>
<keyword evidence="11" id="KW-1185">Reference proteome</keyword>
<evidence type="ECO:0000256" key="1">
    <source>
        <dbReference type="ARBA" id="ARBA00007074"/>
    </source>
</evidence>
<feature type="coiled-coil region" evidence="6">
    <location>
        <begin position="37"/>
        <end position="103"/>
    </location>
</feature>
<reference evidence="10" key="1">
    <citation type="submission" date="2020-08" db="EMBL/GenBank/DDBJ databases">
        <authorList>
            <person name="Cejkova D."/>
            <person name="Kubasova T."/>
            <person name="Jahodarova E."/>
            <person name="Rychlik I."/>
        </authorList>
    </citation>
    <scope>NUCLEOTIDE SEQUENCE</scope>
    <source>
        <strain evidence="10">An420c</strain>
    </source>
</reference>
<evidence type="ECO:0000313" key="10">
    <source>
        <dbReference type="EMBL" id="MBM6826643.1"/>
    </source>
</evidence>
<keyword evidence="3 8" id="KW-0732">Signal</keyword>
<name>A0A939BAD0_9CLOT</name>
<dbReference type="EMBL" id="JACJLV010000014">
    <property type="protein sequence ID" value="MBM6826643.1"/>
    <property type="molecule type" value="Genomic_DNA"/>
</dbReference>
<keyword evidence="2" id="KW-0645">Protease</keyword>
<evidence type="ECO:0000256" key="8">
    <source>
        <dbReference type="SAM" id="SignalP"/>
    </source>
</evidence>
<dbReference type="Gene3D" id="6.10.250.3150">
    <property type="match status" value="1"/>
</dbReference>
<dbReference type="InterPro" id="IPR057309">
    <property type="entry name" value="PcsB_CC"/>
</dbReference>
<comment type="caution">
    <text evidence="10">The sequence shown here is derived from an EMBL/GenBank/DDBJ whole genome shotgun (WGS) entry which is preliminary data.</text>
</comment>
<feature type="signal peptide" evidence="8">
    <location>
        <begin position="1"/>
        <end position="30"/>
    </location>
</feature>
<dbReference type="Pfam" id="PF00877">
    <property type="entry name" value="NLPC_P60"/>
    <property type="match status" value="1"/>
</dbReference>
<proteinExistence type="inferred from homology"/>
<dbReference type="GO" id="GO:0008234">
    <property type="term" value="F:cysteine-type peptidase activity"/>
    <property type="evidence" value="ECO:0007669"/>
    <property type="project" value="UniProtKB-KW"/>
</dbReference>
<keyword evidence="4" id="KW-0378">Hydrolase</keyword>
<dbReference type="InterPro" id="IPR000064">
    <property type="entry name" value="NLP_P60_dom"/>
</dbReference>
<dbReference type="PANTHER" id="PTHR47053">
    <property type="entry name" value="MUREIN DD-ENDOPEPTIDASE MEPH-RELATED"/>
    <property type="match status" value="1"/>
</dbReference>
<feature type="domain" description="NlpC/P60" evidence="9">
    <location>
        <begin position="288"/>
        <end position="406"/>
    </location>
</feature>
<dbReference type="AlphaFoldDB" id="A0A939BAD0"/>
<dbReference type="SUPFAM" id="SSF54001">
    <property type="entry name" value="Cysteine proteinases"/>
    <property type="match status" value="1"/>
</dbReference>
<evidence type="ECO:0000256" key="5">
    <source>
        <dbReference type="ARBA" id="ARBA00022807"/>
    </source>
</evidence>
<dbReference type="GO" id="GO:0006508">
    <property type="term" value="P:proteolysis"/>
    <property type="evidence" value="ECO:0007669"/>
    <property type="project" value="UniProtKB-KW"/>
</dbReference>
<dbReference type="PANTHER" id="PTHR47053:SF1">
    <property type="entry name" value="MUREIN DD-ENDOPEPTIDASE MEPH-RELATED"/>
    <property type="match status" value="1"/>
</dbReference>
<evidence type="ECO:0000313" key="11">
    <source>
        <dbReference type="Proteomes" id="UP000713880"/>
    </source>
</evidence>
<protein>
    <submittedName>
        <fullName evidence="10">C40 family peptidase</fullName>
    </submittedName>
</protein>